<accession>A0A7R8ZVF4</accession>
<dbReference type="Gene3D" id="3.40.830.10">
    <property type="entry name" value="LigB-like"/>
    <property type="match status" value="1"/>
</dbReference>
<keyword evidence="3" id="KW-0479">Metal-binding</keyword>
<evidence type="ECO:0000256" key="5">
    <source>
        <dbReference type="ARBA" id="ARBA00023002"/>
    </source>
</evidence>
<keyword evidence="5" id="KW-0560">Oxidoreductase</keyword>
<organism evidence="7">
    <name type="scientific">Cyprideis torosa</name>
    <dbReference type="NCBI Taxonomy" id="163714"/>
    <lineage>
        <taxon>Eukaryota</taxon>
        <taxon>Metazoa</taxon>
        <taxon>Ecdysozoa</taxon>
        <taxon>Arthropoda</taxon>
        <taxon>Crustacea</taxon>
        <taxon>Oligostraca</taxon>
        <taxon>Ostracoda</taxon>
        <taxon>Podocopa</taxon>
        <taxon>Podocopida</taxon>
        <taxon>Cytherocopina</taxon>
        <taxon>Cytheroidea</taxon>
        <taxon>Cytherideidae</taxon>
        <taxon>Cyprideis</taxon>
    </lineage>
</organism>
<evidence type="ECO:0000259" key="6">
    <source>
        <dbReference type="Pfam" id="PF02900"/>
    </source>
</evidence>
<dbReference type="Pfam" id="PF02900">
    <property type="entry name" value="LigB"/>
    <property type="match status" value="1"/>
</dbReference>
<name>A0A7R8ZVF4_9CRUS</name>
<dbReference type="PANTHER" id="PTHR30096:SF0">
    <property type="entry name" value="4,5-DOPA DIOXYGENASE EXTRADIOL-LIKE PROTEIN"/>
    <property type="match status" value="1"/>
</dbReference>
<feature type="non-terminal residue" evidence="7">
    <location>
        <position position="177"/>
    </location>
</feature>
<feature type="domain" description="Extradiol ring-cleavage dioxygenase class III enzyme subunit B" evidence="6">
    <location>
        <begin position="41"/>
        <end position="175"/>
    </location>
</feature>
<reference evidence="7" key="1">
    <citation type="submission" date="2020-11" db="EMBL/GenBank/DDBJ databases">
        <authorList>
            <person name="Tran Van P."/>
        </authorList>
    </citation>
    <scope>NUCLEOTIDE SEQUENCE</scope>
</reference>
<keyword evidence="4" id="KW-0862">Zinc</keyword>
<protein>
    <recommendedName>
        <fullName evidence="6">Extradiol ring-cleavage dioxygenase class III enzyme subunit B domain-containing protein</fullName>
    </recommendedName>
</protein>
<evidence type="ECO:0000256" key="1">
    <source>
        <dbReference type="ARBA" id="ARBA00001947"/>
    </source>
</evidence>
<dbReference type="GO" id="GO:0016702">
    <property type="term" value="F:oxidoreductase activity, acting on single donors with incorporation of molecular oxygen, incorporation of two atoms of oxygen"/>
    <property type="evidence" value="ECO:0007669"/>
    <property type="project" value="UniProtKB-ARBA"/>
</dbReference>
<evidence type="ECO:0000256" key="4">
    <source>
        <dbReference type="ARBA" id="ARBA00022833"/>
    </source>
</evidence>
<dbReference type="AlphaFoldDB" id="A0A7R8ZVF4"/>
<dbReference type="SUPFAM" id="SSF53213">
    <property type="entry name" value="LigB-like"/>
    <property type="match status" value="1"/>
</dbReference>
<dbReference type="GO" id="GO:0008198">
    <property type="term" value="F:ferrous iron binding"/>
    <property type="evidence" value="ECO:0007669"/>
    <property type="project" value="InterPro"/>
</dbReference>
<dbReference type="PANTHER" id="PTHR30096">
    <property type="entry name" value="4,5-DOPA DIOXYGENASE EXTRADIOL-LIKE PROTEIN"/>
    <property type="match status" value="1"/>
</dbReference>
<evidence type="ECO:0000256" key="3">
    <source>
        <dbReference type="ARBA" id="ARBA00022723"/>
    </source>
</evidence>
<sequence>MKAPVVYIPHGGGPLPLLDDPAHAELSLFLRGLPSMLGTIKAILVISAHWEEPVATVMTGEAPGMLFDYFGFPAESYKYKYSAPGAPELAEQVARLIHETGLTVAMDSSRDFDHGLFVPLMLMYPRADIPTFQLSLSVNLDPAYHYRLGESLQALRHQGVLILGSGLSFHNLKPEPA</sequence>
<evidence type="ECO:0000256" key="2">
    <source>
        <dbReference type="ARBA" id="ARBA00007581"/>
    </source>
</evidence>
<dbReference type="InterPro" id="IPR014436">
    <property type="entry name" value="Extradiol_dOase_DODA"/>
</dbReference>
<dbReference type="GO" id="GO:0008270">
    <property type="term" value="F:zinc ion binding"/>
    <property type="evidence" value="ECO:0007669"/>
    <property type="project" value="InterPro"/>
</dbReference>
<comment type="similarity">
    <text evidence="2">Belongs to the DODA-type extradiol aromatic ring-opening dioxygenase family.</text>
</comment>
<evidence type="ECO:0000313" key="7">
    <source>
        <dbReference type="EMBL" id="CAD7237997.1"/>
    </source>
</evidence>
<comment type="cofactor">
    <cofactor evidence="1">
        <name>Zn(2+)</name>
        <dbReference type="ChEBI" id="CHEBI:29105"/>
    </cofactor>
</comment>
<dbReference type="OrthoDB" id="7396853at2759"/>
<dbReference type="CDD" id="cd07363">
    <property type="entry name" value="45_DOPA_Dioxygenase"/>
    <property type="match status" value="1"/>
</dbReference>
<dbReference type="InterPro" id="IPR004183">
    <property type="entry name" value="Xdiol_dOase_suB"/>
</dbReference>
<proteinExistence type="inferred from homology"/>
<dbReference type="EMBL" id="OB694585">
    <property type="protein sequence ID" value="CAD7237997.1"/>
    <property type="molecule type" value="Genomic_DNA"/>
</dbReference>
<gene>
    <name evidence="7" type="ORF">CTOB1V02_LOCUS15812</name>
</gene>